<dbReference type="Proteomes" id="UP000317369">
    <property type="component" value="Chromosome"/>
</dbReference>
<reference evidence="4 5" key="1">
    <citation type="submission" date="2019-02" db="EMBL/GenBank/DDBJ databases">
        <title>Deep-cultivation of Planctomycetes and their phenomic and genomic characterization uncovers novel biology.</title>
        <authorList>
            <person name="Wiegand S."/>
            <person name="Jogler M."/>
            <person name="Boedeker C."/>
            <person name="Pinto D."/>
            <person name="Vollmers J."/>
            <person name="Rivas-Marin E."/>
            <person name="Kohn T."/>
            <person name="Peeters S.H."/>
            <person name="Heuer A."/>
            <person name="Rast P."/>
            <person name="Oberbeckmann S."/>
            <person name="Bunk B."/>
            <person name="Jeske O."/>
            <person name="Meyerdierks A."/>
            <person name="Storesund J.E."/>
            <person name="Kallscheuer N."/>
            <person name="Luecker S."/>
            <person name="Lage O.M."/>
            <person name="Pohl T."/>
            <person name="Merkel B.J."/>
            <person name="Hornburger P."/>
            <person name="Mueller R.-W."/>
            <person name="Bruemmer F."/>
            <person name="Labrenz M."/>
            <person name="Spormann A.M."/>
            <person name="Op den Camp H."/>
            <person name="Overmann J."/>
            <person name="Amann R."/>
            <person name="Jetten M.S.M."/>
            <person name="Mascher T."/>
            <person name="Medema M.H."/>
            <person name="Devos D.P."/>
            <person name="Kaster A.-K."/>
            <person name="Ovreas L."/>
            <person name="Rohde M."/>
            <person name="Galperin M.Y."/>
            <person name="Jogler C."/>
        </authorList>
    </citation>
    <scope>NUCLEOTIDE SEQUENCE [LARGE SCALE GENOMIC DNA]</scope>
    <source>
        <strain evidence="4 5">KS4</strain>
    </source>
</reference>
<dbReference type="Pfam" id="PF17170">
    <property type="entry name" value="DUF5128"/>
    <property type="match status" value="1"/>
</dbReference>
<evidence type="ECO:0000313" key="5">
    <source>
        <dbReference type="Proteomes" id="UP000317369"/>
    </source>
</evidence>
<dbReference type="SUPFAM" id="SSF63829">
    <property type="entry name" value="Calcium-dependent phosphotriesterase"/>
    <property type="match status" value="1"/>
</dbReference>
<keyword evidence="5" id="KW-1185">Reference proteome</keyword>
<dbReference type="KEGG" id="pcor:KS4_04040"/>
<dbReference type="PROSITE" id="PS51125">
    <property type="entry name" value="NHL"/>
    <property type="match status" value="1"/>
</dbReference>
<dbReference type="PANTHER" id="PTHR24104">
    <property type="entry name" value="E3 UBIQUITIN-PROTEIN LIGASE NHLRC1-RELATED"/>
    <property type="match status" value="1"/>
</dbReference>
<dbReference type="InterPro" id="IPR050952">
    <property type="entry name" value="TRIM-NHL_E3_ligases"/>
</dbReference>
<proteinExistence type="predicted"/>
<evidence type="ECO:0000256" key="2">
    <source>
        <dbReference type="PROSITE-ProRule" id="PRU00504"/>
    </source>
</evidence>
<dbReference type="EMBL" id="CP036425">
    <property type="protein sequence ID" value="QDU32372.1"/>
    <property type="molecule type" value="Genomic_DNA"/>
</dbReference>
<feature type="repeat" description="NHL" evidence="2">
    <location>
        <begin position="313"/>
        <end position="351"/>
    </location>
</feature>
<dbReference type="AlphaFoldDB" id="A0A517YQ78"/>
<name>A0A517YQ78_9BACT</name>
<dbReference type="GO" id="GO:0016829">
    <property type="term" value="F:lyase activity"/>
    <property type="evidence" value="ECO:0007669"/>
    <property type="project" value="UniProtKB-KW"/>
</dbReference>
<organism evidence="4 5">
    <name type="scientific">Poriferisphaera corsica</name>
    <dbReference type="NCBI Taxonomy" id="2528020"/>
    <lineage>
        <taxon>Bacteria</taxon>
        <taxon>Pseudomonadati</taxon>
        <taxon>Planctomycetota</taxon>
        <taxon>Phycisphaerae</taxon>
        <taxon>Phycisphaerales</taxon>
        <taxon>Phycisphaeraceae</taxon>
        <taxon>Poriferisphaera</taxon>
    </lineage>
</organism>
<dbReference type="InterPro" id="IPR011042">
    <property type="entry name" value="6-blade_b-propeller_TolB-like"/>
</dbReference>
<keyword evidence="3" id="KW-0812">Transmembrane</keyword>
<accession>A0A517YQ78</accession>
<evidence type="ECO:0000313" key="4">
    <source>
        <dbReference type="EMBL" id="QDU32372.1"/>
    </source>
</evidence>
<keyword evidence="1" id="KW-0677">Repeat</keyword>
<dbReference type="GO" id="GO:0008270">
    <property type="term" value="F:zinc ion binding"/>
    <property type="evidence" value="ECO:0007669"/>
    <property type="project" value="UniProtKB-KW"/>
</dbReference>
<dbReference type="PANTHER" id="PTHR24104:SF25">
    <property type="entry name" value="PROTEIN LIN-41"/>
    <property type="match status" value="1"/>
</dbReference>
<dbReference type="Gene3D" id="2.120.10.30">
    <property type="entry name" value="TolB, C-terminal domain"/>
    <property type="match status" value="3"/>
</dbReference>
<feature type="transmembrane region" description="Helical" evidence="3">
    <location>
        <begin position="12"/>
        <end position="33"/>
    </location>
</feature>
<keyword evidence="4" id="KW-0456">Lyase</keyword>
<evidence type="ECO:0000256" key="1">
    <source>
        <dbReference type="ARBA" id="ARBA00022737"/>
    </source>
</evidence>
<keyword evidence="3" id="KW-1133">Transmembrane helix</keyword>
<dbReference type="InterPro" id="IPR001258">
    <property type="entry name" value="NHL_repeat"/>
</dbReference>
<keyword evidence="3" id="KW-0472">Membrane</keyword>
<protein>
    <submittedName>
        <fullName evidence="4">Virginiamycin B lyase</fullName>
    </submittedName>
</protein>
<dbReference type="PROSITE" id="PS51257">
    <property type="entry name" value="PROKAR_LIPOPROTEIN"/>
    <property type="match status" value="1"/>
</dbReference>
<gene>
    <name evidence="4" type="primary">vgb</name>
    <name evidence="4" type="ORF">KS4_04040</name>
</gene>
<sequence length="356" mass="39411">MRKRQIKSTSESIRGWSAVVWLCCAVLGVLIMVGCVEKQESGDGREDILELDIAEVRRWVVPAEGSGVPAPRSITIGPDDQVLVLDNGGRVLVYSKDGTFLKRWDMPTNEDGNPEGACWLRDGRIVVADTHYYRLVVFNEHGDVVEMRGEKSESGEAGKYIFPVDIVQDKEDGRVYVAEYGGNDRVQVFEEDGSYVMSFGKMGTGPGEFQRCAGMFLRGDEVWVADAVNGRVHIFGKDGGFRRMLGQEKKIDDISSNGEIDVIAGSDDGLRRGPWGELIFNYPYDIAEGDDGVYVLEWGGGRFVKVGFDGEVKGYYGEPGSKLGEFRTPWGIGVDSRGKLRVADTENRRIVEVVLE</sequence>
<evidence type="ECO:0000256" key="3">
    <source>
        <dbReference type="SAM" id="Phobius"/>
    </source>
</evidence>